<feature type="transmembrane region" description="Helical" evidence="5">
    <location>
        <begin position="239"/>
        <end position="263"/>
    </location>
</feature>
<keyword evidence="3 5" id="KW-1133">Transmembrane helix</keyword>
<evidence type="ECO:0000256" key="2">
    <source>
        <dbReference type="ARBA" id="ARBA00022692"/>
    </source>
</evidence>
<name>A0A505IEQ6_ASPNG</name>
<dbReference type="PANTHER" id="PTHR23502:SF182">
    <property type="entry name" value="POLYAMINE TRANSPORTER, PUTATIVE-RELATED"/>
    <property type="match status" value="1"/>
</dbReference>
<evidence type="ECO:0000256" key="3">
    <source>
        <dbReference type="ARBA" id="ARBA00022989"/>
    </source>
</evidence>
<comment type="caution">
    <text evidence="7">The sequence shown here is derived from an EMBL/GenBank/DDBJ whole genome shotgun (WGS) entry which is preliminary data.</text>
</comment>
<feature type="transmembrane region" description="Helical" evidence="5">
    <location>
        <begin position="318"/>
        <end position="338"/>
    </location>
</feature>
<dbReference type="Pfam" id="PF07690">
    <property type="entry name" value="MFS_1"/>
    <property type="match status" value="1"/>
</dbReference>
<feature type="transmembrane region" description="Helical" evidence="5">
    <location>
        <begin position="344"/>
        <end position="368"/>
    </location>
</feature>
<feature type="transmembrane region" description="Helical" evidence="5">
    <location>
        <begin position="275"/>
        <end position="297"/>
    </location>
</feature>
<dbReference type="SUPFAM" id="SSF103473">
    <property type="entry name" value="MFS general substrate transporter"/>
    <property type="match status" value="1"/>
</dbReference>
<feature type="transmembrane region" description="Helical" evidence="5">
    <location>
        <begin position="389"/>
        <end position="406"/>
    </location>
</feature>
<accession>A0A505IEQ6</accession>
<keyword evidence="2 5" id="KW-0812">Transmembrane</keyword>
<dbReference type="Gene3D" id="1.20.1250.20">
    <property type="entry name" value="MFS general substrate transporter like domains"/>
    <property type="match status" value="1"/>
</dbReference>
<gene>
    <name evidence="7" type="ORF">CAN33_0054900</name>
</gene>
<evidence type="ECO:0000256" key="5">
    <source>
        <dbReference type="SAM" id="Phobius"/>
    </source>
</evidence>
<evidence type="ECO:0000259" key="6">
    <source>
        <dbReference type="PROSITE" id="PS50850"/>
    </source>
</evidence>
<dbReference type="PANTHER" id="PTHR23502">
    <property type="entry name" value="MAJOR FACILITATOR SUPERFAMILY"/>
    <property type="match status" value="1"/>
</dbReference>
<dbReference type="InterPro" id="IPR020846">
    <property type="entry name" value="MFS_dom"/>
</dbReference>
<feature type="transmembrane region" description="Helical" evidence="5">
    <location>
        <begin position="124"/>
        <end position="143"/>
    </location>
</feature>
<dbReference type="VEuPathDB" id="FungiDB:M747DRAFT_298147"/>
<dbReference type="InterPro" id="IPR036259">
    <property type="entry name" value="MFS_trans_sf"/>
</dbReference>
<reference evidence="8" key="1">
    <citation type="submission" date="2018-10" db="EMBL/GenBank/DDBJ databases">
        <title>FDA dAtabase for Regulatory Grade micrObial Sequences (FDA-ARGOS): Supporting development and validation of Infectious Disease Dx tests.</title>
        <authorList>
            <person name="Kerrigan L."/>
            <person name="Tallon L."/>
            <person name="Sadzewicz L."/>
            <person name="Sengamalay N."/>
            <person name="Ott S."/>
            <person name="Godinez A."/>
            <person name="Nagaraj S."/>
            <person name="Vavikolanu K."/>
            <person name="Nadendla S."/>
            <person name="George J."/>
            <person name="Sichtig H."/>
        </authorList>
    </citation>
    <scope>NUCLEOTIDE SEQUENCE [LARGE SCALE GENOMIC DNA]</scope>
    <source>
        <strain evidence="8">FDAARGOS_311</strain>
    </source>
</reference>
<feature type="transmembrane region" description="Helical" evidence="5">
    <location>
        <begin position="66"/>
        <end position="84"/>
    </location>
</feature>
<evidence type="ECO:0000256" key="4">
    <source>
        <dbReference type="ARBA" id="ARBA00023136"/>
    </source>
</evidence>
<proteinExistence type="predicted"/>
<dbReference type="EMBL" id="NKJJ02000008">
    <property type="protein sequence ID" value="TPR10124.1"/>
    <property type="molecule type" value="Genomic_DNA"/>
</dbReference>
<dbReference type="GO" id="GO:0015606">
    <property type="term" value="F:spermidine transmembrane transporter activity"/>
    <property type="evidence" value="ECO:0007669"/>
    <property type="project" value="TreeGrafter"/>
</dbReference>
<feature type="transmembrane region" description="Helical" evidence="5">
    <location>
        <begin position="96"/>
        <end position="118"/>
    </location>
</feature>
<protein>
    <recommendedName>
        <fullName evidence="6">Major facilitator superfamily (MFS) profile domain-containing protein</fullName>
    </recommendedName>
</protein>
<comment type="subcellular location">
    <subcellularLocation>
        <location evidence="1">Membrane</location>
        <topology evidence="1">Multi-pass membrane protein</topology>
    </subcellularLocation>
</comment>
<dbReference type="InterPro" id="IPR011701">
    <property type="entry name" value="MFS"/>
</dbReference>
<dbReference type="GO" id="GO:0005886">
    <property type="term" value="C:plasma membrane"/>
    <property type="evidence" value="ECO:0007669"/>
    <property type="project" value="TreeGrafter"/>
</dbReference>
<dbReference type="Proteomes" id="UP000197666">
    <property type="component" value="Unassembled WGS sequence"/>
</dbReference>
<organism evidence="7 8">
    <name type="scientific">Aspergillus niger</name>
    <dbReference type="NCBI Taxonomy" id="5061"/>
    <lineage>
        <taxon>Eukaryota</taxon>
        <taxon>Fungi</taxon>
        <taxon>Dikarya</taxon>
        <taxon>Ascomycota</taxon>
        <taxon>Pezizomycotina</taxon>
        <taxon>Eurotiomycetes</taxon>
        <taxon>Eurotiomycetidae</taxon>
        <taxon>Eurotiales</taxon>
        <taxon>Aspergillaceae</taxon>
        <taxon>Aspergillus</taxon>
        <taxon>Aspergillus subgen. Circumdati</taxon>
    </lineage>
</organism>
<feature type="transmembrane region" description="Helical" evidence="5">
    <location>
        <begin position="155"/>
        <end position="178"/>
    </location>
</feature>
<feature type="transmembrane region" description="Helical" evidence="5">
    <location>
        <begin position="190"/>
        <end position="206"/>
    </location>
</feature>
<feature type="transmembrane region" description="Helical" evidence="5">
    <location>
        <begin position="28"/>
        <end position="46"/>
    </location>
</feature>
<dbReference type="GO" id="GO:0000297">
    <property type="term" value="F:spermine transmembrane transporter activity"/>
    <property type="evidence" value="ECO:0007669"/>
    <property type="project" value="TreeGrafter"/>
</dbReference>
<evidence type="ECO:0000256" key="1">
    <source>
        <dbReference type="ARBA" id="ARBA00004141"/>
    </source>
</evidence>
<dbReference type="VEuPathDB" id="FungiDB:An04g08300"/>
<evidence type="ECO:0000313" key="8">
    <source>
        <dbReference type="Proteomes" id="UP000197666"/>
    </source>
</evidence>
<dbReference type="PROSITE" id="PS50850">
    <property type="entry name" value="MFS"/>
    <property type="match status" value="1"/>
</dbReference>
<dbReference type="AlphaFoldDB" id="A0A505IEQ6"/>
<feature type="domain" description="Major facilitator superfamily (MFS) profile" evidence="6">
    <location>
        <begin position="30"/>
        <end position="437"/>
    </location>
</feature>
<keyword evidence="4 5" id="KW-0472">Membrane</keyword>
<sequence>MQSIEKQEVRQDDLQVSITDNWTTGKRLYHAITPCLFAFLITLGTSVPEPAIAIIMKEFCVGQLEATLGITLYTIGLALGPLLFAPLSETYGRRWIYIFASTSLLSFAAGAGAAQSFASYLTCRFLSGMLGSVGIAMGAGTVADVWPQGRGRASALLMFVLGPFLAPSLAPFIVAYFLEAFDNDWRWTQWFLLLVGFPVWILILGMRETSTAKRSRDVPPRPLQRSVSLPLRMLCSDPIIFALTLHTSFGYAMIFSFFSSFSYILTLDYGLHNPQSSLCLLSLAIGYFCAILLFLMLEAVIRMRLKSSQQRLSQPEDRLIPGIAGGVLLLAGETWYALSARRGGSWAVFVAAGIPVGGGAFILFLSAINYMMQVYDHRVVASAIAANGAIRYSLGAICPLFTIQMYERLGAHWAGGTFALISLLLLPLPWLLMQNGQRLRSRLPKRDMATSDVET</sequence>
<feature type="transmembrane region" description="Helical" evidence="5">
    <location>
        <begin position="412"/>
        <end position="432"/>
    </location>
</feature>
<evidence type="ECO:0000313" key="7">
    <source>
        <dbReference type="EMBL" id="TPR10124.1"/>
    </source>
</evidence>
<dbReference type="VEuPathDB" id="FungiDB:ASPNIDRAFT2_1091528"/>
<dbReference type="VEuPathDB" id="FungiDB:ATCC64974_85350"/>